<reference evidence="3" key="1">
    <citation type="submission" date="2020-11" db="EMBL/GenBank/DDBJ databases">
        <title>Carbohydrate-dependent, anaerobic sulfur respiration: A novel catabolism in halophilic archaea.</title>
        <authorList>
            <person name="Sorokin D.Y."/>
            <person name="Messina E."/>
            <person name="Smedile F."/>
            <person name="La Cono V."/>
            <person name="Hallsworth J.E."/>
            <person name="Yakimov M.M."/>
        </authorList>
    </citation>
    <scope>NUCLEOTIDE SEQUENCE</scope>
    <source>
        <strain evidence="3">HSR12-1</strain>
    </source>
</reference>
<dbReference type="EMBL" id="CP064787">
    <property type="protein sequence ID" value="QSG06318.1"/>
    <property type="molecule type" value="Genomic_DNA"/>
</dbReference>
<protein>
    <submittedName>
        <fullName evidence="3">Putative membrane protein</fullName>
    </submittedName>
</protein>
<dbReference type="InterPro" id="IPR043826">
    <property type="entry name" value="DUF5803"/>
</dbReference>
<sequence>MNRRLLALLGLGVLIVLAGCLGGSSPSDAQLSEDATYDWNTTANGTIQLGGDSYTAVYEVANTSALNLYQRDMFNNREPLPIRALQFRYPNGTVVNASAFDVSRNAERIRLELPDRTGKVGYTVEQNGKAVRTATFVDGSYEVVLPPKTDVGVPILSNVAPGGYETETIDGRVHITWDDVDSDQLVVEYYLERDLWLFGGLFALLAIVGLGGGLYYWLQIRSLQDRREEVGLDVEDEDDDLGDRGPPPGMGR</sequence>
<dbReference type="Pfam" id="PF19119">
    <property type="entry name" value="DUF5803"/>
    <property type="match status" value="1"/>
</dbReference>
<evidence type="ECO:0000313" key="3">
    <source>
        <dbReference type="EMBL" id="QSG06318.1"/>
    </source>
</evidence>
<keyword evidence="2" id="KW-0472">Membrane</keyword>
<dbReference type="RefSeq" id="WP_229112773.1">
    <property type="nucleotide sequence ID" value="NZ_CP064787.1"/>
</dbReference>
<proteinExistence type="predicted"/>
<evidence type="ECO:0000256" key="1">
    <source>
        <dbReference type="SAM" id="MobiDB-lite"/>
    </source>
</evidence>
<evidence type="ECO:0000313" key="4">
    <source>
        <dbReference type="Proteomes" id="UP000663525"/>
    </source>
</evidence>
<name>A0A897N277_9EURY</name>
<gene>
    <name evidence="3" type="ORF">HSR121_1984</name>
</gene>
<organism evidence="3 4">
    <name type="scientific">Halapricum desulfuricans</name>
    <dbReference type="NCBI Taxonomy" id="2841257"/>
    <lineage>
        <taxon>Archaea</taxon>
        <taxon>Methanobacteriati</taxon>
        <taxon>Methanobacteriota</taxon>
        <taxon>Stenosarchaea group</taxon>
        <taxon>Halobacteria</taxon>
        <taxon>Halobacteriales</taxon>
        <taxon>Haloarculaceae</taxon>
        <taxon>Halapricum</taxon>
    </lineage>
</organism>
<feature type="transmembrane region" description="Helical" evidence="2">
    <location>
        <begin position="195"/>
        <end position="218"/>
    </location>
</feature>
<keyword evidence="2" id="KW-1133">Transmembrane helix</keyword>
<dbReference type="PROSITE" id="PS51257">
    <property type="entry name" value="PROKAR_LIPOPROTEIN"/>
    <property type="match status" value="1"/>
</dbReference>
<feature type="compositionally biased region" description="Acidic residues" evidence="1">
    <location>
        <begin position="231"/>
        <end position="241"/>
    </location>
</feature>
<evidence type="ECO:0000256" key="2">
    <source>
        <dbReference type="SAM" id="Phobius"/>
    </source>
</evidence>
<dbReference type="GeneID" id="68855562"/>
<dbReference type="AlphaFoldDB" id="A0A897N277"/>
<feature type="region of interest" description="Disordered" evidence="1">
    <location>
        <begin position="231"/>
        <end position="252"/>
    </location>
</feature>
<dbReference type="Proteomes" id="UP000663525">
    <property type="component" value="Chromosome"/>
</dbReference>
<keyword evidence="2" id="KW-0812">Transmembrane</keyword>
<accession>A0A897N277</accession>